<evidence type="ECO:0000256" key="4">
    <source>
        <dbReference type="ARBA" id="ARBA00023136"/>
    </source>
</evidence>
<dbReference type="OrthoDB" id="6481667at2759"/>
<evidence type="ECO:0000259" key="8">
    <source>
        <dbReference type="PROSITE" id="PS51225"/>
    </source>
</evidence>
<feature type="transmembrane region" description="Helical" evidence="7">
    <location>
        <begin position="7"/>
        <end position="30"/>
    </location>
</feature>
<organism evidence="9 10">
    <name type="scientific">Fasciolopsis buskii</name>
    <dbReference type="NCBI Taxonomy" id="27845"/>
    <lineage>
        <taxon>Eukaryota</taxon>
        <taxon>Metazoa</taxon>
        <taxon>Spiralia</taxon>
        <taxon>Lophotrochozoa</taxon>
        <taxon>Platyhelminthes</taxon>
        <taxon>Trematoda</taxon>
        <taxon>Digenea</taxon>
        <taxon>Plagiorchiida</taxon>
        <taxon>Echinostomata</taxon>
        <taxon>Echinostomatoidea</taxon>
        <taxon>Fasciolidae</taxon>
        <taxon>Fasciolopsis</taxon>
    </lineage>
</organism>
<keyword evidence="10" id="KW-1185">Reference proteome</keyword>
<comment type="subcellular location">
    <subcellularLocation>
        <location evidence="1">Membrane</location>
        <topology evidence="1">Multi-pass membrane protein</topology>
    </subcellularLocation>
</comment>
<dbReference type="PANTHER" id="PTHR22776:SF49">
    <property type="entry name" value="MARVEL DOMAIN-CONTAINING PROTEIN"/>
    <property type="match status" value="1"/>
</dbReference>
<feature type="transmembrane region" description="Helical" evidence="7">
    <location>
        <begin position="108"/>
        <end position="133"/>
    </location>
</feature>
<evidence type="ECO:0000256" key="5">
    <source>
        <dbReference type="PROSITE-ProRule" id="PRU00581"/>
    </source>
</evidence>
<proteinExistence type="predicted"/>
<dbReference type="EMBL" id="LUCM01011451">
    <property type="protein sequence ID" value="KAA0183971.1"/>
    <property type="molecule type" value="Genomic_DNA"/>
</dbReference>
<evidence type="ECO:0000256" key="6">
    <source>
        <dbReference type="SAM" id="MobiDB-lite"/>
    </source>
</evidence>
<evidence type="ECO:0000313" key="10">
    <source>
        <dbReference type="Proteomes" id="UP000728185"/>
    </source>
</evidence>
<evidence type="ECO:0000256" key="7">
    <source>
        <dbReference type="SAM" id="Phobius"/>
    </source>
</evidence>
<dbReference type="Proteomes" id="UP000728185">
    <property type="component" value="Unassembled WGS sequence"/>
</dbReference>
<feature type="domain" description="MARVEL" evidence="8">
    <location>
        <begin position="7"/>
        <end position="134"/>
    </location>
</feature>
<dbReference type="PANTHER" id="PTHR22776">
    <property type="entry name" value="MARVEL-CONTAINING POTENTIAL LIPID RAFT-ASSOCIATED PROTEIN"/>
    <property type="match status" value="1"/>
</dbReference>
<feature type="region of interest" description="Disordered" evidence="6">
    <location>
        <begin position="144"/>
        <end position="213"/>
    </location>
</feature>
<feature type="transmembrane region" description="Helical" evidence="7">
    <location>
        <begin position="42"/>
        <end position="66"/>
    </location>
</feature>
<dbReference type="InterPro" id="IPR008253">
    <property type="entry name" value="Marvel"/>
</dbReference>
<dbReference type="AlphaFoldDB" id="A0A8E0RNR5"/>
<sequence>MSINVSYASTIPAVFKLIETVLNIITIALVSVEGYPSRSAGAAGWSLFVSILTLIVSMFFYIIHLTNVIFRLSGPMTFIEFLCITICGVFQLTSMIVTAATSNHRGTVIAAAVMYALNFITYGIDSFFLFALYKVHGGYLNSPAVTQPQPAPPPPQFQQQHPSMAPYMQQQQQQPQQLHHPMEQPAYPGPMYSNPGYDVHSETNPYAESDYTN</sequence>
<dbReference type="PROSITE" id="PS51225">
    <property type="entry name" value="MARVEL"/>
    <property type="match status" value="1"/>
</dbReference>
<dbReference type="InterPro" id="IPR050578">
    <property type="entry name" value="MARVEL-CKLF_proteins"/>
</dbReference>
<gene>
    <name evidence="9" type="ORF">FBUS_01545</name>
</gene>
<dbReference type="GO" id="GO:0016020">
    <property type="term" value="C:membrane"/>
    <property type="evidence" value="ECO:0007669"/>
    <property type="project" value="UniProtKB-SubCell"/>
</dbReference>
<evidence type="ECO:0000313" key="9">
    <source>
        <dbReference type="EMBL" id="KAA0183971.1"/>
    </source>
</evidence>
<keyword evidence="2 5" id="KW-0812">Transmembrane</keyword>
<keyword evidence="3 7" id="KW-1133">Transmembrane helix</keyword>
<protein>
    <submittedName>
        <fullName evidence="9">Marvel-containing potential lipid raft-associated protein</fullName>
    </submittedName>
</protein>
<name>A0A8E0RNR5_9TREM</name>
<evidence type="ECO:0000256" key="3">
    <source>
        <dbReference type="ARBA" id="ARBA00022989"/>
    </source>
</evidence>
<feature type="compositionally biased region" description="Polar residues" evidence="6">
    <location>
        <begin position="202"/>
        <end position="213"/>
    </location>
</feature>
<comment type="caution">
    <text evidence="9">The sequence shown here is derived from an EMBL/GenBank/DDBJ whole genome shotgun (WGS) entry which is preliminary data.</text>
</comment>
<evidence type="ECO:0000256" key="1">
    <source>
        <dbReference type="ARBA" id="ARBA00004141"/>
    </source>
</evidence>
<reference evidence="9" key="1">
    <citation type="submission" date="2019-05" db="EMBL/GenBank/DDBJ databases">
        <title>Annotation for the trematode Fasciolopsis buski.</title>
        <authorList>
            <person name="Choi Y.-J."/>
        </authorList>
    </citation>
    <scope>NUCLEOTIDE SEQUENCE</scope>
    <source>
        <strain evidence="9">HT</strain>
        <tissue evidence="9">Whole worm</tissue>
    </source>
</reference>
<feature type="transmembrane region" description="Helical" evidence="7">
    <location>
        <begin position="78"/>
        <end position="102"/>
    </location>
</feature>
<keyword evidence="4 5" id="KW-0472">Membrane</keyword>
<accession>A0A8E0RNR5</accession>
<evidence type="ECO:0000256" key="2">
    <source>
        <dbReference type="ARBA" id="ARBA00022692"/>
    </source>
</evidence>